<proteinExistence type="predicted"/>
<dbReference type="PANTHER" id="PTHR38479">
    <property type="entry name" value="LMO0824 PROTEIN"/>
    <property type="match status" value="1"/>
</dbReference>
<keyword evidence="2" id="KW-1185">Reference proteome</keyword>
<evidence type="ECO:0008006" key="3">
    <source>
        <dbReference type="Google" id="ProtNLM"/>
    </source>
</evidence>
<dbReference type="PANTHER" id="PTHR38479:SF2">
    <property type="entry name" value="WINGED HELIX DNA-BINDING DOMAIN-CONTAINING PROTEIN"/>
    <property type="match status" value="1"/>
</dbReference>
<reference evidence="1 2" key="1">
    <citation type="submission" date="2023-07" db="EMBL/GenBank/DDBJ databases">
        <title>Sequencing the genomes of 1000 actinobacteria strains.</title>
        <authorList>
            <person name="Klenk H.-P."/>
        </authorList>
    </citation>
    <scope>NUCLEOTIDE SEQUENCE [LARGE SCALE GENOMIC DNA]</scope>
    <source>
        <strain evidence="1 2">DSM 44388</strain>
    </source>
</reference>
<dbReference type="Pfam" id="PF06224">
    <property type="entry name" value="AlkZ-like"/>
    <property type="match status" value="1"/>
</dbReference>
<comment type="caution">
    <text evidence="1">The sequence shown here is derived from an EMBL/GenBank/DDBJ whole genome shotgun (WGS) entry which is preliminary data.</text>
</comment>
<dbReference type="EMBL" id="JAUSQZ010000001">
    <property type="protein sequence ID" value="MDP9826058.1"/>
    <property type="molecule type" value="Genomic_DNA"/>
</dbReference>
<name>A0ABT9P049_9ACTN</name>
<organism evidence="1 2">
    <name type="scientific">Kineosporia succinea</name>
    <dbReference type="NCBI Taxonomy" id="84632"/>
    <lineage>
        <taxon>Bacteria</taxon>
        <taxon>Bacillati</taxon>
        <taxon>Actinomycetota</taxon>
        <taxon>Actinomycetes</taxon>
        <taxon>Kineosporiales</taxon>
        <taxon>Kineosporiaceae</taxon>
        <taxon>Kineosporia</taxon>
    </lineage>
</organism>
<sequence length="359" mass="38160">MRITADQALAWRLHRQFLSPRTAAPVTDIVQRLGGVQMQLASAAQTAVTTRQQEPAPGEIATGLANGTLIKTWAMRGTLHLCTPGSAAEILSLVASARTWTKPSWQKTFGATPDEIDRLAEAVAEMLDGTALTREELVAGLLARPEFRGMAGELRSGWGTLLKPLAWQGVLCHGPLRDTSVTFTTPSSLVPGWAGLPAPDEAAPEVIATYLGAYGPATPDTFSQWLLRGAFRKSVVAGWFSDLGERITEVSVDGQKAFVLTEHADELAATHPSHDVHLLGPFDAYVLGATTRDTWMLPAEHRGRVSRTAGWIAPVVLSGGRVVGTWELEAGTVVTDFFPGGKSPSAKALAGEVARVTGA</sequence>
<evidence type="ECO:0000313" key="1">
    <source>
        <dbReference type="EMBL" id="MDP9826058.1"/>
    </source>
</evidence>
<accession>A0ABT9P049</accession>
<protein>
    <recommendedName>
        <fullName evidence="3">Winged helix DNA-binding protein</fullName>
    </recommendedName>
</protein>
<evidence type="ECO:0000313" key="2">
    <source>
        <dbReference type="Proteomes" id="UP001235712"/>
    </source>
</evidence>
<dbReference type="InterPro" id="IPR009351">
    <property type="entry name" value="AlkZ-like"/>
</dbReference>
<dbReference type="Proteomes" id="UP001235712">
    <property type="component" value="Unassembled WGS sequence"/>
</dbReference>
<dbReference type="RefSeq" id="WP_307240479.1">
    <property type="nucleotide sequence ID" value="NZ_JAUSQZ010000001.1"/>
</dbReference>
<gene>
    <name evidence="1" type="ORF">J2S57_001807</name>
</gene>